<proteinExistence type="predicted"/>
<organism evidence="1 2">
    <name type="scientific">Piloderma croceum (strain F 1598)</name>
    <dbReference type="NCBI Taxonomy" id="765440"/>
    <lineage>
        <taxon>Eukaryota</taxon>
        <taxon>Fungi</taxon>
        <taxon>Dikarya</taxon>
        <taxon>Basidiomycota</taxon>
        <taxon>Agaricomycotina</taxon>
        <taxon>Agaricomycetes</taxon>
        <taxon>Agaricomycetidae</taxon>
        <taxon>Atheliales</taxon>
        <taxon>Atheliaceae</taxon>
        <taxon>Piloderma</taxon>
    </lineage>
</organism>
<gene>
    <name evidence="1" type="ORF">PILCRDRAFT_24100</name>
</gene>
<protein>
    <recommendedName>
        <fullName evidence="3">Paired domain-containing protein</fullName>
    </recommendedName>
</protein>
<dbReference type="SUPFAM" id="SSF46689">
    <property type="entry name" value="Homeodomain-like"/>
    <property type="match status" value="1"/>
</dbReference>
<dbReference type="EMBL" id="KN833184">
    <property type="protein sequence ID" value="KIM71954.1"/>
    <property type="molecule type" value="Genomic_DNA"/>
</dbReference>
<evidence type="ECO:0008006" key="3">
    <source>
        <dbReference type="Google" id="ProtNLM"/>
    </source>
</evidence>
<dbReference type="AlphaFoldDB" id="A0A0C3EVA8"/>
<sequence>LCMALPVSLELRKLIIAWRYELHMSISDIVHLSSRCEKTVHNILKSFREEDNNEFNRPFTERHGRKRLLDRNDLNYLESILHAEPGLFLDELQDKL</sequence>
<feature type="non-terminal residue" evidence="1">
    <location>
        <position position="1"/>
    </location>
</feature>
<dbReference type="InterPro" id="IPR009057">
    <property type="entry name" value="Homeodomain-like_sf"/>
</dbReference>
<dbReference type="Proteomes" id="UP000054166">
    <property type="component" value="Unassembled WGS sequence"/>
</dbReference>
<keyword evidence="2" id="KW-1185">Reference proteome</keyword>
<dbReference type="HOGENOM" id="CLU_056788_8_3_1"/>
<evidence type="ECO:0000313" key="1">
    <source>
        <dbReference type="EMBL" id="KIM71954.1"/>
    </source>
</evidence>
<reference evidence="1 2" key="1">
    <citation type="submission" date="2014-04" db="EMBL/GenBank/DDBJ databases">
        <authorList>
            <consortium name="DOE Joint Genome Institute"/>
            <person name="Kuo A."/>
            <person name="Tarkka M."/>
            <person name="Buscot F."/>
            <person name="Kohler A."/>
            <person name="Nagy L.G."/>
            <person name="Floudas D."/>
            <person name="Copeland A."/>
            <person name="Barry K.W."/>
            <person name="Cichocki N."/>
            <person name="Veneault-Fourrey C."/>
            <person name="LaButti K."/>
            <person name="Lindquist E.A."/>
            <person name="Lipzen A."/>
            <person name="Lundell T."/>
            <person name="Morin E."/>
            <person name="Murat C."/>
            <person name="Sun H."/>
            <person name="Tunlid A."/>
            <person name="Henrissat B."/>
            <person name="Grigoriev I.V."/>
            <person name="Hibbett D.S."/>
            <person name="Martin F."/>
            <person name="Nordberg H.P."/>
            <person name="Cantor M.N."/>
            <person name="Hua S.X."/>
        </authorList>
    </citation>
    <scope>NUCLEOTIDE SEQUENCE [LARGE SCALE GENOMIC DNA]</scope>
    <source>
        <strain evidence="1 2">F 1598</strain>
    </source>
</reference>
<dbReference type="InParanoid" id="A0A0C3EVA8"/>
<accession>A0A0C3EVA8</accession>
<evidence type="ECO:0000313" key="2">
    <source>
        <dbReference type="Proteomes" id="UP000054166"/>
    </source>
</evidence>
<reference evidence="2" key="2">
    <citation type="submission" date="2015-01" db="EMBL/GenBank/DDBJ databases">
        <title>Evolutionary Origins and Diversification of the Mycorrhizal Mutualists.</title>
        <authorList>
            <consortium name="DOE Joint Genome Institute"/>
            <consortium name="Mycorrhizal Genomics Consortium"/>
            <person name="Kohler A."/>
            <person name="Kuo A."/>
            <person name="Nagy L.G."/>
            <person name="Floudas D."/>
            <person name="Copeland A."/>
            <person name="Barry K.W."/>
            <person name="Cichocki N."/>
            <person name="Veneault-Fourrey C."/>
            <person name="LaButti K."/>
            <person name="Lindquist E.A."/>
            <person name="Lipzen A."/>
            <person name="Lundell T."/>
            <person name="Morin E."/>
            <person name="Murat C."/>
            <person name="Riley R."/>
            <person name="Ohm R."/>
            <person name="Sun H."/>
            <person name="Tunlid A."/>
            <person name="Henrissat B."/>
            <person name="Grigoriev I.V."/>
            <person name="Hibbett D.S."/>
            <person name="Martin F."/>
        </authorList>
    </citation>
    <scope>NUCLEOTIDE SEQUENCE [LARGE SCALE GENOMIC DNA]</scope>
    <source>
        <strain evidence="2">F 1598</strain>
    </source>
</reference>
<name>A0A0C3EVA8_PILCF</name>
<feature type="non-terminal residue" evidence="1">
    <location>
        <position position="96"/>
    </location>
</feature>
<dbReference type="OrthoDB" id="3022198at2759"/>